<feature type="compositionally biased region" description="Low complexity" evidence="6">
    <location>
        <begin position="1468"/>
        <end position="1540"/>
    </location>
</feature>
<evidence type="ECO:0000256" key="4">
    <source>
        <dbReference type="ARBA" id="ARBA00023157"/>
    </source>
</evidence>
<dbReference type="InterPro" id="IPR003599">
    <property type="entry name" value="Ig_sub"/>
</dbReference>
<evidence type="ECO:0000313" key="10">
    <source>
        <dbReference type="Proteomes" id="UP000314986"/>
    </source>
</evidence>
<dbReference type="SMART" id="SM00013">
    <property type="entry name" value="LRRNT"/>
    <property type="match status" value="1"/>
</dbReference>
<feature type="compositionally biased region" description="Pro residues" evidence="6">
    <location>
        <begin position="1130"/>
        <end position="1141"/>
    </location>
</feature>
<dbReference type="InterPro" id="IPR007110">
    <property type="entry name" value="Ig-like_dom"/>
</dbReference>
<dbReference type="Pfam" id="PF07679">
    <property type="entry name" value="I-set"/>
    <property type="match status" value="5"/>
</dbReference>
<dbReference type="InterPro" id="IPR013098">
    <property type="entry name" value="Ig_I-set"/>
</dbReference>
<dbReference type="Pfam" id="PF13927">
    <property type="entry name" value="Ig_3"/>
    <property type="match status" value="3"/>
</dbReference>
<dbReference type="InterPro" id="IPR000483">
    <property type="entry name" value="Cys-rich_flank_reg_C"/>
</dbReference>
<dbReference type="FunFam" id="2.60.40.10:FF:001402">
    <property type="entry name" value="Matrix remodeling associated 5"/>
    <property type="match status" value="1"/>
</dbReference>
<evidence type="ECO:0000256" key="2">
    <source>
        <dbReference type="ARBA" id="ARBA00022729"/>
    </source>
</evidence>
<feature type="signal peptide" evidence="7">
    <location>
        <begin position="1"/>
        <end position="36"/>
    </location>
</feature>
<dbReference type="PANTHER" id="PTHR45842">
    <property type="entry name" value="SYNAPTIC ADHESION-LIKE MOLECULE SALM"/>
    <property type="match status" value="1"/>
</dbReference>
<feature type="compositionally biased region" description="Basic and acidic residues" evidence="6">
    <location>
        <begin position="1392"/>
        <end position="1401"/>
    </location>
</feature>
<feature type="domain" description="Ig-like" evidence="8">
    <location>
        <begin position="2588"/>
        <end position="2684"/>
    </location>
</feature>
<name>A0A4W3HH74_CALMI</name>
<dbReference type="GeneTree" id="ENSGT00940000159942"/>
<sequence length="2684" mass="286834">MSLDRSAGKSGREMGSMALLSMVLIMSLSLPGPVLSCPQLCACYFPTEVHCTFRSLTTVPVGISKHVERINLGFNSIQSVSETSFSGLDKLELLMLHGNDIQMIPDRAFRDLHSLQVLKMSYNKVDVITGKTFRGLRSVLRLHADHNRIRFIHPGAFYGLTSLKLLHLEGNRLGRLHPRTFVTFSFLQYFDVSSIKHLYLSDNSIRSLPHRMFRSMPQLESIYLHGNPWECDCRLRWLMDWEKEAGGPVKCKKDRTYASGHLCSVCSKPEHLAGTELSKLRASDVECRKPSIRSPLKKLSNVTGTGWREEVETEDLAEPDYRPLTGEVAMNLTDRHGGNRVELRCQVTGPEEPGTQTRWELPGNGAVAVRVSVNLTVELVCAVDWEQLSRVWTLIAYYSEEVPLTLRRVDMTESGARYWQDEGTDYRTGGVKADLLARPAWLMQPSMAMRLDRRRTTGNHAVLSLATSLYRRFTGAGDDLELVKRPWVLIGETLTEHVVLPGAMLRLNCPAPSVEWTLPDGTAVRAPYVTADNRLSATATGLLTIRAVDGRDSGPYRCTRRVEGDWDSVTYRVAVLSLESEPTSRAERPVMVRARPGEAVSLPCAALAVPEARLSWLLPDNRVVSAPNGTLEVEAGLRGGRYTCVAVNRYGADSFSVRLLVDKPIRPSRVSGPRVLVRPVPREREGSGGEEAAAVFGEVRAQRRGSTRRLHRRPGGNLKPRPRFRPRPRPDPRPGNSSRLRAAEGRRRVGWGRRRRPSGSTRKIDPQRWADILARVRGKAASEATQAPQPGKVPGPGWGKGEGEEGSGEGLRLSEEGLMEEAVLRGQDGPEGSGEVGLGERPLGGGGHDTRVITKPAGHSNQRARQRPVAFPGATTHPTSLTGAATTIAATNKDTTGLIKPPTTVTGTSTSVTGVFTITTGTTRPATTSAETSTGIIGAGTTGTTTGGMTSVTDAPTPTPEVATEPRVTTAEALAGLGLSGTTSAQTLTSPTPSTTKASAAVAGAKETTAAAADAMATPQLRLRITAASAEPTGPSVSPPALTATLRPAARGNGARRLPRKRLPGHRRYRPNRYRHRPRFRPAARRTPAPPLGTIGTSATAEPGTASTAMVTVGRETQGVRAQPGRESPSVPPSSSDPPHPVTGSSTANLTSTAMTAPSFTATSRPATANGSRGRPPSEAQSTAKGVVANVSEPQSRPFPSSPTEPQRRPHPSQVSPGGRALGTARPAPLPRSVTSPEAPLKSNGSTGFAAGGITGPPWHAGPTAVTSLPHGTGDPETEGVDPPFPPNTSTAPTRELPVIGGGLGGAAPTREGQTGSTRGPELTPGTKSETDPAPGTTVPEIVTGRAATNPHRQIPGTGITPHPLTTSPNAGTRGDPETTHPLTGHPPASDAHTDQGERRRGASQIPPTFGREDMSTTSRPVPSLSAPRESSPRPHAPKESSPRPHAPKESSPRPHAPEKSSPKESSLEPSSPKESSLEPSSPKESSLEPSTPKESSLEPSTPKASSLEPSSPNENSLEPSSPRESSLEPSSPNENSLEPSSHKESSLETSSPRESSLEPSSPRESSPRPHSPKESSPKESSTSSHFPKESSLIESYPGPSSPRETSPRPHSPKESSPRDSSPGPTSPRESSPKESPPRPSPPRESPAITISPTRNTLPPSAVATATTHLYRVTLLNRKPPRFPTIPQVRESMAHKSSRGSQPLPGLRAAAKGKPKITSRHLHTVSVQAGKDARLPCSATGEPKPWISWTKVPTGAAMTANTKTQRFKVLPDGSFAIRAVELQDRGQFLCAARNQHGVDKALVTLVVLSQPPRVTVPRHREAAVYLGATFTADCRGEGLPPPRISWLLPDGAMLWAPSPRQAGHSAVVLANGTLGVTEITFSNRGLYKLHVSALPPIIGQSKVENVSVPTGRGVHVDCTAKAAPAPKIRWTLPDGTQIKPSQFINGNIFVFPNGTLYIRNATSAHSGHYQCLATNLVGLARRGVSVRVETPLAPARIMAPSPHRVDVAYGSPLHLDCEATGDPHPKILWRLPTMKLVDSRYSHDDRIKVFTNGTLSIGVATDKDRGDYLCVARNQMGDDFLVQRVGVAMAPAKIRHKSETARQQVTYGKDLRVDCEASGLPDPQVSWGLPDGTTVNSLAGRSRRYVVFGNGSLYFNEAGPKDEGEYTCYAVNQIGKDEMRVSVKVVSEPPTIRGDEGPAVLEVPYGESFSLRCEAKGQPQPWLAWFSPFNRYIPPSSAKYRVGNDGTLLVRDGQNTDSGNYTCVARNAAGEGRRVVTVRVRAEPPRIVVADRRLFSGAVTETVLAGARKLIDCQAEGVPSPRVTWLLPGGAPATLTSHRDGGRVTVHANGTLDIRNAGRMDAGRLMCLASNKAGNAKLTVELEVVEEKPAVKPSFADSPSSAGVISAATGGSTVRLDCSSRGSPAPDTVWYLPSGERLASGQRLGKAHHGANGELHISQPTAAEAGKYRCVARNVAGSAERLVTLEISQEPEPRSHYSGLVRVLNGENMRLDCAVGGGRGHARVTWILPSGTVLSRPQSLGRFSLLRNGSLAVRHASVYDRGTYLCRASEGPGAPHARVPVIVVAYPPRITTGPAPVTYARRGGGAVRLDCAATGTPPAEVSWELPGQGRVTSANRGRLVGNKYLHPQGALVIQSPTSGDTGFYRCIATNLLGSDVKTTYVHVF</sequence>
<keyword evidence="2 7" id="KW-0732">Signal</keyword>
<feature type="compositionally biased region" description="Polar residues" evidence="6">
    <location>
        <begin position="1095"/>
        <end position="1110"/>
    </location>
</feature>
<dbReference type="Proteomes" id="UP000314986">
    <property type="component" value="Unassembled WGS sequence"/>
</dbReference>
<feature type="domain" description="Ig-like" evidence="8">
    <location>
        <begin position="2393"/>
        <end position="2488"/>
    </location>
</feature>
<reference evidence="10" key="2">
    <citation type="journal article" date="2007" name="PLoS Biol.">
        <title>Survey sequencing and comparative analysis of the elephant shark (Callorhinchus milii) genome.</title>
        <authorList>
            <person name="Venkatesh B."/>
            <person name="Kirkness E.F."/>
            <person name="Loh Y.H."/>
            <person name="Halpern A.L."/>
            <person name="Lee A.P."/>
            <person name="Johnson J."/>
            <person name="Dandona N."/>
            <person name="Viswanathan L.D."/>
            <person name="Tay A."/>
            <person name="Venter J.C."/>
            <person name="Strausberg R.L."/>
            <person name="Brenner S."/>
        </authorList>
    </citation>
    <scope>NUCLEOTIDE SEQUENCE [LARGE SCALE GENOMIC DNA]</scope>
</reference>
<feature type="compositionally biased region" description="Basic residues" evidence="6">
    <location>
        <begin position="702"/>
        <end position="727"/>
    </location>
</feature>
<feature type="compositionally biased region" description="Low complexity" evidence="6">
    <location>
        <begin position="1548"/>
        <end position="1565"/>
    </location>
</feature>
<reference evidence="10" key="3">
    <citation type="journal article" date="2014" name="Nature">
        <title>Elephant shark genome provides unique insights into gnathostome evolution.</title>
        <authorList>
            <consortium name="International Elephant Shark Genome Sequencing Consortium"/>
            <person name="Venkatesh B."/>
            <person name="Lee A.P."/>
            <person name="Ravi V."/>
            <person name="Maurya A.K."/>
            <person name="Lian M.M."/>
            <person name="Swann J.B."/>
            <person name="Ohta Y."/>
            <person name="Flajnik M.F."/>
            <person name="Sutoh Y."/>
            <person name="Kasahara M."/>
            <person name="Hoon S."/>
            <person name="Gangu V."/>
            <person name="Roy S.W."/>
            <person name="Irimia M."/>
            <person name="Korzh V."/>
            <person name="Kondrychyn I."/>
            <person name="Lim Z.W."/>
            <person name="Tay B.H."/>
            <person name="Tohari S."/>
            <person name="Kong K.W."/>
            <person name="Ho S."/>
            <person name="Lorente-Galdos B."/>
            <person name="Quilez J."/>
            <person name="Marques-Bonet T."/>
            <person name="Raney B.J."/>
            <person name="Ingham P.W."/>
            <person name="Tay A."/>
            <person name="Hillier L.W."/>
            <person name="Minx P."/>
            <person name="Boehm T."/>
            <person name="Wilson R.K."/>
            <person name="Brenner S."/>
            <person name="Warren W.C."/>
        </authorList>
    </citation>
    <scope>NUCLEOTIDE SEQUENCE [LARGE SCALE GENOMIC DNA]</scope>
</reference>
<dbReference type="STRING" id="7868.ENSCMIP00000008984"/>
<feature type="compositionally biased region" description="Basic and acidic residues" evidence="6">
    <location>
        <begin position="1606"/>
        <end position="1618"/>
    </location>
</feature>
<feature type="compositionally biased region" description="Basic and acidic residues" evidence="6">
    <location>
        <begin position="1431"/>
        <end position="1467"/>
    </location>
</feature>
<feature type="domain" description="Ig-like" evidence="8">
    <location>
        <begin position="1895"/>
        <end position="1989"/>
    </location>
</feature>
<feature type="compositionally biased region" description="Polar residues" evidence="6">
    <location>
        <begin position="1192"/>
        <end position="1205"/>
    </location>
</feature>
<keyword evidence="1" id="KW-0433">Leucine-rich repeat</keyword>
<keyword evidence="10" id="KW-1185">Reference proteome</keyword>
<keyword evidence="3" id="KW-0677">Repeat</keyword>
<dbReference type="FunFam" id="3.80.10.10:FF:000103">
    <property type="entry name" value="Immunoglobulin superfamily member 10"/>
    <property type="match status" value="1"/>
</dbReference>
<feature type="region of interest" description="Disordered" evidence="6">
    <location>
        <begin position="677"/>
        <end position="810"/>
    </location>
</feature>
<feature type="compositionally biased region" description="Low complexity" evidence="6">
    <location>
        <begin position="690"/>
        <end position="699"/>
    </location>
</feature>
<feature type="compositionally biased region" description="Polar residues" evidence="6">
    <location>
        <begin position="1649"/>
        <end position="1661"/>
    </location>
</feature>
<feature type="compositionally biased region" description="Polar residues" evidence="6">
    <location>
        <begin position="1143"/>
        <end position="1171"/>
    </location>
</feature>
<dbReference type="SUPFAM" id="SSF48726">
    <property type="entry name" value="Immunoglobulin"/>
    <property type="match status" value="12"/>
</dbReference>
<feature type="domain" description="Ig-like" evidence="8">
    <location>
        <begin position="2491"/>
        <end position="2582"/>
    </location>
</feature>
<dbReference type="InterPro" id="IPR032675">
    <property type="entry name" value="LRR_dom_sf"/>
</dbReference>
<dbReference type="PROSITE" id="PS50835">
    <property type="entry name" value="IG_LIKE"/>
    <property type="match status" value="12"/>
</dbReference>
<feature type="compositionally biased region" description="Basic residues" evidence="6">
    <location>
        <begin position="1057"/>
        <end position="1084"/>
    </location>
</feature>
<feature type="compositionally biased region" description="Low complexity" evidence="6">
    <location>
        <begin position="1039"/>
        <end position="1051"/>
    </location>
</feature>
<dbReference type="InterPro" id="IPR001611">
    <property type="entry name" value="Leu-rich_rpt"/>
</dbReference>
<dbReference type="Gene3D" id="3.80.10.10">
    <property type="entry name" value="Ribonuclease Inhibitor"/>
    <property type="match status" value="2"/>
</dbReference>
<dbReference type="InParanoid" id="A0A4W3HH74"/>
<feature type="compositionally biased region" description="Low complexity" evidence="6">
    <location>
        <begin position="924"/>
        <end position="936"/>
    </location>
</feature>
<dbReference type="CDD" id="cd00096">
    <property type="entry name" value="Ig"/>
    <property type="match status" value="2"/>
</dbReference>
<dbReference type="SMART" id="SM00082">
    <property type="entry name" value="LRRCT"/>
    <property type="match status" value="1"/>
</dbReference>
<evidence type="ECO:0000256" key="7">
    <source>
        <dbReference type="SAM" id="SignalP"/>
    </source>
</evidence>
<dbReference type="InterPro" id="IPR003591">
    <property type="entry name" value="Leu-rich_rpt_typical-subtyp"/>
</dbReference>
<dbReference type="PANTHER" id="PTHR45842:SF4">
    <property type="entry name" value="MATRIX-REMODELING-ASSOCIATED PROTEIN 5"/>
    <property type="match status" value="1"/>
</dbReference>
<dbReference type="Pfam" id="PF13855">
    <property type="entry name" value="LRR_8"/>
    <property type="match status" value="2"/>
</dbReference>
<feature type="compositionally biased region" description="Basic and acidic residues" evidence="6">
    <location>
        <begin position="1566"/>
        <end position="1578"/>
    </location>
</feature>
<evidence type="ECO:0000259" key="8">
    <source>
        <dbReference type="PROSITE" id="PS50835"/>
    </source>
</evidence>
<keyword evidence="5" id="KW-0325">Glycoprotein</keyword>
<feature type="domain" description="Ig-like" evidence="8">
    <location>
        <begin position="1994"/>
        <end position="2088"/>
    </location>
</feature>
<dbReference type="SMART" id="SM00369">
    <property type="entry name" value="LRR_TYP"/>
    <property type="match status" value="6"/>
</dbReference>
<reference evidence="9" key="5">
    <citation type="submission" date="2025-09" db="UniProtKB">
        <authorList>
            <consortium name="Ensembl"/>
        </authorList>
    </citation>
    <scope>IDENTIFICATION</scope>
</reference>
<feature type="compositionally biased region" description="Gly residues" evidence="6">
    <location>
        <begin position="829"/>
        <end position="847"/>
    </location>
</feature>
<dbReference type="FunFam" id="2.60.40.10:FF:001377">
    <property type="entry name" value="Matrix remodeling associated 5"/>
    <property type="match status" value="1"/>
</dbReference>
<feature type="domain" description="Ig-like" evidence="8">
    <location>
        <begin position="1812"/>
        <end position="1887"/>
    </location>
</feature>
<feature type="domain" description="Ig-like" evidence="8">
    <location>
        <begin position="582"/>
        <end position="660"/>
    </location>
</feature>
<dbReference type="InterPro" id="IPR013783">
    <property type="entry name" value="Ig-like_fold"/>
</dbReference>
<feature type="region of interest" description="Disordered" evidence="6">
    <location>
        <begin position="826"/>
        <end position="847"/>
    </location>
</feature>
<evidence type="ECO:0000256" key="1">
    <source>
        <dbReference type="ARBA" id="ARBA00022614"/>
    </source>
</evidence>
<protein>
    <submittedName>
        <fullName evidence="9">Matrix-remodelling associated 5b</fullName>
    </submittedName>
</protein>
<proteinExistence type="predicted"/>
<evidence type="ECO:0000313" key="9">
    <source>
        <dbReference type="Ensembl" id="ENSCMIP00000008984.1"/>
    </source>
</evidence>
<organism evidence="9 10">
    <name type="scientific">Callorhinchus milii</name>
    <name type="common">Ghost shark</name>
    <dbReference type="NCBI Taxonomy" id="7868"/>
    <lineage>
        <taxon>Eukaryota</taxon>
        <taxon>Metazoa</taxon>
        <taxon>Chordata</taxon>
        <taxon>Craniata</taxon>
        <taxon>Vertebrata</taxon>
        <taxon>Chondrichthyes</taxon>
        <taxon>Holocephali</taxon>
        <taxon>Chimaeriformes</taxon>
        <taxon>Callorhinchidae</taxon>
        <taxon>Callorhinchus</taxon>
    </lineage>
</organism>
<feature type="compositionally biased region" description="Low complexity" evidence="6">
    <location>
        <begin position="942"/>
        <end position="965"/>
    </location>
</feature>
<feature type="domain" description="Ig-like" evidence="8">
    <location>
        <begin position="1715"/>
        <end position="1804"/>
    </location>
</feature>
<dbReference type="SMART" id="SM00409">
    <property type="entry name" value="IG"/>
    <property type="match status" value="11"/>
</dbReference>
<accession>A0A4W3HH74</accession>
<feature type="region of interest" description="Disordered" evidence="6">
    <location>
        <begin position="924"/>
        <end position="965"/>
    </location>
</feature>
<feature type="domain" description="Ig-like" evidence="8">
    <location>
        <begin position="2190"/>
        <end position="2279"/>
    </location>
</feature>
<evidence type="ECO:0000256" key="3">
    <source>
        <dbReference type="ARBA" id="ARBA00022737"/>
    </source>
</evidence>
<dbReference type="InterPro" id="IPR050467">
    <property type="entry name" value="LRFN"/>
</dbReference>
<dbReference type="InterPro" id="IPR000372">
    <property type="entry name" value="LRRNT"/>
</dbReference>
<evidence type="ECO:0000256" key="5">
    <source>
        <dbReference type="ARBA" id="ARBA00023180"/>
    </source>
</evidence>
<feature type="domain" description="Ig-like" evidence="8">
    <location>
        <begin position="2091"/>
        <end position="2182"/>
    </location>
</feature>
<feature type="domain" description="Ig-like" evidence="8">
    <location>
        <begin position="486"/>
        <end position="559"/>
    </location>
</feature>
<dbReference type="Ensembl" id="ENSCMIT00000009233.1">
    <property type="protein sequence ID" value="ENSCMIP00000008984.1"/>
    <property type="gene ID" value="ENSCMIG00000004744.1"/>
</dbReference>
<evidence type="ECO:0000256" key="6">
    <source>
        <dbReference type="SAM" id="MobiDB-lite"/>
    </source>
</evidence>
<feature type="compositionally biased region" description="Basic residues" evidence="6">
    <location>
        <begin position="748"/>
        <end position="757"/>
    </location>
</feature>
<dbReference type="SUPFAM" id="SSF52058">
    <property type="entry name" value="L domain-like"/>
    <property type="match status" value="1"/>
</dbReference>
<dbReference type="InterPro" id="IPR003598">
    <property type="entry name" value="Ig_sub2"/>
</dbReference>
<dbReference type="SMART" id="SM00408">
    <property type="entry name" value="IGc2"/>
    <property type="match status" value="12"/>
</dbReference>
<dbReference type="Gene3D" id="2.60.40.10">
    <property type="entry name" value="Immunoglobulins"/>
    <property type="match status" value="12"/>
</dbReference>
<feature type="domain" description="Ig-like" evidence="8">
    <location>
        <begin position="2285"/>
        <end position="2383"/>
    </location>
</feature>
<reference evidence="9" key="4">
    <citation type="submission" date="2025-08" db="UniProtKB">
        <authorList>
            <consortium name="Ensembl"/>
        </authorList>
    </citation>
    <scope>IDENTIFICATION</scope>
</reference>
<dbReference type="InterPro" id="IPR036179">
    <property type="entry name" value="Ig-like_dom_sf"/>
</dbReference>
<reference evidence="10" key="1">
    <citation type="journal article" date="2006" name="Science">
        <title>Ancient noncoding elements conserved in the human genome.</title>
        <authorList>
            <person name="Venkatesh B."/>
            <person name="Kirkness E.F."/>
            <person name="Loh Y.H."/>
            <person name="Halpern A.L."/>
            <person name="Lee A.P."/>
            <person name="Johnson J."/>
            <person name="Dandona N."/>
            <person name="Viswanathan L.D."/>
            <person name="Tay A."/>
            <person name="Venter J.C."/>
            <person name="Strausberg R.L."/>
            <person name="Brenner S."/>
        </authorList>
    </citation>
    <scope>NUCLEOTIDE SEQUENCE [LARGE SCALE GENOMIC DNA]</scope>
</reference>
<dbReference type="FunFam" id="2.60.40.10:FF:001306">
    <property type="entry name" value="Matrix remodeling associated 5"/>
    <property type="match status" value="1"/>
</dbReference>
<feature type="region of interest" description="Disordered" evidence="6">
    <location>
        <begin position="1029"/>
        <end position="1661"/>
    </location>
</feature>
<keyword evidence="4" id="KW-1015">Disulfide bond</keyword>
<feature type="chain" id="PRO_5021463697" evidence="7">
    <location>
        <begin position="37"/>
        <end position="2684"/>
    </location>
</feature>
<feature type="region of interest" description="Disordered" evidence="6">
    <location>
        <begin position="1692"/>
        <end position="1717"/>
    </location>
</feature>